<keyword evidence="7" id="KW-1185">Reference proteome</keyword>
<dbReference type="Gene3D" id="1.10.443.10">
    <property type="entry name" value="Intergrase catalytic core"/>
    <property type="match status" value="1"/>
</dbReference>
<keyword evidence="4" id="KW-0233">DNA recombination</keyword>
<evidence type="ECO:0000256" key="3">
    <source>
        <dbReference type="ARBA" id="ARBA00023125"/>
    </source>
</evidence>
<proteinExistence type="inferred from homology"/>
<evidence type="ECO:0000256" key="4">
    <source>
        <dbReference type="ARBA" id="ARBA00023172"/>
    </source>
</evidence>
<dbReference type="PATRIC" id="fig|1231190.3.peg.1172"/>
<comment type="caution">
    <text evidence="6">The sequence shown here is derived from an EMBL/GenBank/DDBJ whole genome shotgun (WGS) entry which is preliminary data.</text>
</comment>
<organism evidence="6 7">
    <name type="scientific">Nitratireductor indicus C115</name>
    <dbReference type="NCBI Taxonomy" id="1231190"/>
    <lineage>
        <taxon>Bacteria</taxon>
        <taxon>Pseudomonadati</taxon>
        <taxon>Pseudomonadota</taxon>
        <taxon>Alphaproteobacteria</taxon>
        <taxon>Hyphomicrobiales</taxon>
        <taxon>Phyllobacteriaceae</taxon>
        <taxon>Nitratireductor</taxon>
    </lineage>
</organism>
<dbReference type="EMBL" id="AMSI01000003">
    <property type="protein sequence ID" value="EKF43477.1"/>
    <property type="molecule type" value="Genomic_DNA"/>
</dbReference>
<evidence type="ECO:0000256" key="1">
    <source>
        <dbReference type="ARBA" id="ARBA00008857"/>
    </source>
</evidence>
<dbReference type="CDD" id="cd00801">
    <property type="entry name" value="INT_P4_C"/>
    <property type="match status" value="1"/>
</dbReference>
<dbReference type="PANTHER" id="PTHR30629:SF2">
    <property type="entry name" value="PROPHAGE INTEGRASE INTS-RELATED"/>
    <property type="match status" value="1"/>
</dbReference>
<dbReference type="Gene3D" id="1.10.150.130">
    <property type="match status" value="1"/>
</dbReference>
<evidence type="ECO:0000313" key="6">
    <source>
        <dbReference type="EMBL" id="EKF43477.1"/>
    </source>
</evidence>
<evidence type="ECO:0000313" key="7">
    <source>
        <dbReference type="Proteomes" id="UP000007374"/>
    </source>
</evidence>
<name>K2PR18_9HYPH</name>
<dbReference type="Gene3D" id="3.30.160.390">
    <property type="entry name" value="Integrase, DNA-binding domain"/>
    <property type="match status" value="1"/>
</dbReference>
<dbReference type="Pfam" id="PF00589">
    <property type="entry name" value="Phage_integrase"/>
    <property type="match status" value="1"/>
</dbReference>
<comment type="similarity">
    <text evidence="1">Belongs to the 'phage' integrase family.</text>
</comment>
<dbReference type="STRING" id="721133.SAMN05216176_101189"/>
<dbReference type="InterPro" id="IPR050808">
    <property type="entry name" value="Phage_Integrase"/>
</dbReference>
<dbReference type="InterPro" id="IPR010998">
    <property type="entry name" value="Integrase_recombinase_N"/>
</dbReference>
<dbReference type="Pfam" id="PF13356">
    <property type="entry name" value="Arm-DNA-bind_3"/>
    <property type="match status" value="1"/>
</dbReference>
<dbReference type="InterPro" id="IPR025166">
    <property type="entry name" value="Integrase_DNA_bind_dom"/>
</dbReference>
<dbReference type="GO" id="GO:0006310">
    <property type="term" value="P:DNA recombination"/>
    <property type="evidence" value="ECO:0007669"/>
    <property type="project" value="UniProtKB-KW"/>
</dbReference>
<keyword evidence="2" id="KW-0229">DNA integration</keyword>
<dbReference type="GO" id="GO:0003677">
    <property type="term" value="F:DNA binding"/>
    <property type="evidence" value="ECO:0007669"/>
    <property type="project" value="UniProtKB-KW"/>
</dbReference>
<dbReference type="AlphaFoldDB" id="K2PR18"/>
<accession>K2PR18</accession>
<gene>
    <name evidence="6" type="ORF">NA8A_05578</name>
</gene>
<dbReference type="InterPro" id="IPR038488">
    <property type="entry name" value="Integrase_DNA-bd_sf"/>
</dbReference>
<dbReference type="InterPro" id="IPR013762">
    <property type="entry name" value="Integrase-like_cat_sf"/>
</dbReference>
<protein>
    <submittedName>
        <fullName evidence="6">Phage integrase family protein</fullName>
    </submittedName>
</protein>
<evidence type="ECO:0000259" key="5">
    <source>
        <dbReference type="PROSITE" id="PS51898"/>
    </source>
</evidence>
<dbReference type="Proteomes" id="UP000007374">
    <property type="component" value="Unassembled WGS sequence"/>
</dbReference>
<sequence>MATKADLKDTHCSKAKATGKRYEIFDTRVPAFGIRVSPKGAVTFIIFTRFPGGKSPTRVTLGSYPAMALAHARRKADDWKDKIKAGTDPRLEEEQERKALERKRVNTWRAVVDDYIADMPNRKRNRHIEQDEREIRRELLERKDRKTGKVTWSNPWADKPVADITDSDIAELIAAIRDRPAPGMAYVALGHAKAIFGWAMWPERRSGYDLADDPTRNIKPKHVGLASKQDRARVRVFGDQEIRAFWKAADTTPYPLGPFYKLLMLTGQRKSEVSDARWPEFDLTRNVWTVPPERFKSGQSHIVPLSSDAVTLLNSLDRFEGETAGDCLFSTTGGQKPINGFSRAKSALDTAMLAALRKDDPDATLAPWTFHDVRRTVRTRLSALKVNRDVAELVIGHGKKGLDRVYDHHEFEPEMREALEKWAIALRGIVNPTPTGNVTRLDDHRATA</sequence>
<dbReference type="eggNOG" id="COG0582">
    <property type="taxonomic scope" value="Bacteria"/>
</dbReference>
<dbReference type="InterPro" id="IPR011010">
    <property type="entry name" value="DNA_brk_join_enz"/>
</dbReference>
<dbReference type="GO" id="GO:0015074">
    <property type="term" value="P:DNA integration"/>
    <property type="evidence" value="ECO:0007669"/>
    <property type="project" value="UniProtKB-KW"/>
</dbReference>
<dbReference type="PROSITE" id="PS51898">
    <property type="entry name" value="TYR_RECOMBINASE"/>
    <property type="match status" value="1"/>
</dbReference>
<dbReference type="InterPro" id="IPR002104">
    <property type="entry name" value="Integrase_catalytic"/>
</dbReference>
<dbReference type="PANTHER" id="PTHR30629">
    <property type="entry name" value="PROPHAGE INTEGRASE"/>
    <property type="match status" value="1"/>
</dbReference>
<feature type="domain" description="Tyr recombinase" evidence="5">
    <location>
        <begin position="232"/>
        <end position="420"/>
    </location>
</feature>
<dbReference type="SUPFAM" id="SSF56349">
    <property type="entry name" value="DNA breaking-rejoining enzymes"/>
    <property type="match status" value="1"/>
</dbReference>
<keyword evidence="3" id="KW-0238">DNA-binding</keyword>
<reference evidence="6 7" key="1">
    <citation type="journal article" date="2012" name="J. Bacteriol.">
        <title>Genome Sequence of Nitratireductor indicus Type Strain C115.</title>
        <authorList>
            <person name="Lai Q."/>
            <person name="Li G."/>
            <person name="Yu Z."/>
            <person name="Shao Z."/>
        </authorList>
    </citation>
    <scope>NUCLEOTIDE SEQUENCE [LARGE SCALE GENOMIC DNA]</scope>
    <source>
        <strain evidence="6 7">C115</strain>
    </source>
</reference>
<dbReference type="RefSeq" id="WP_009449671.1">
    <property type="nucleotide sequence ID" value="NZ_AMSI01000003.1"/>
</dbReference>
<dbReference type="OrthoDB" id="7615137at2"/>
<evidence type="ECO:0000256" key="2">
    <source>
        <dbReference type="ARBA" id="ARBA00022908"/>
    </source>
</evidence>